<evidence type="ECO:0000256" key="1">
    <source>
        <dbReference type="ARBA" id="ARBA00002397"/>
    </source>
</evidence>
<dbReference type="RefSeq" id="WP_039608533.1">
    <property type="nucleotide sequence ID" value="NZ_JWIC01000004.1"/>
</dbReference>
<evidence type="ECO:0000256" key="3">
    <source>
        <dbReference type="ARBA" id="ARBA00022795"/>
    </source>
</evidence>
<keyword evidence="4" id="KW-0282">Flagellum</keyword>
<reference evidence="4 5" key="1">
    <citation type="submission" date="2014-12" db="EMBL/GenBank/DDBJ databases">
        <title>Draft Genome Sequence of Pseudoalteromonas luteoviolacea HI1.</title>
        <authorList>
            <person name="Asahina A.Y."/>
            <person name="Hadfield M.G."/>
        </authorList>
    </citation>
    <scope>NUCLEOTIDE SEQUENCE [LARGE SCALE GENOMIC DNA]</scope>
    <source>
        <strain evidence="4 5">HI1</strain>
    </source>
</reference>
<comment type="similarity">
    <text evidence="2">Belongs to the FlgN family.</text>
</comment>
<dbReference type="InterPro" id="IPR036679">
    <property type="entry name" value="FlgN-like_sf"/>
</dbReference>
<dbReference type="GO" id="GO:0044780">
    <property type="term" value="P:bacterial-type flagellum assembly"/>
    <property type="evidence" value="ECO:0007669"/>
    <property type="project" value="InterPro"/>
</dbReference>
<dbReference type="OrthoDB" id="6313931at2"/>
<dbReference type="SUPFAM" id="SSF140566">
    <property type="entry name" value="FlgN-like"/>
    <property type="match status" value="1"/>
</dbReference>
<protein>
    <submittedName>
        <fullName evidence="4">Flagellar biogenesis protein</fullName>
    </submittedName>
</protein>
<keyword evidence="4" id="KW-0969">Cilium</keyword>
<evidence type="ECO:0000313" key="5">
    <source>
        <dbReference type="Proteomes" id="UP000031327"/>
    </source>
</evidence>
<evidence type="ECO:0000256" key="2">
    <source>
        <dbReference type="ARBA" id="ARBA00007703"/>
    </source>
</evidence>
<keyword evidence="4" id="KW-0966">Cell projection</keyword>
<dbReference type="Pfam" id="PF05130">
    <property type="entry name" value="FlgN"/>
    <property type="match status" value="1"/>
</dbReference>
<organism evidence="4 5">
    <name type="scientific">Pseudoalteromonas luteoviolacea</name>
    <dbReference type="NCBI Taxonomy" id="43657"/>
    <lineage>
        <taxon>Bacteria</taxon>
        <taxon>Pseudomonadati</taxon>
        <taxon>Pseudomonadota</taxon>
        <taxon>Gammaproteobacteria</taxon>
        <taxon>Alteromonadales</taxon>
        <taxon>Pseudoalteromonadaceae</taxon>
        <taxon>Pseudoalteromonas</taxon>
    </lineage>
</organism>
<dbReference type="EMBL" id="JWIC01000004">
    <property type="protein sequence ID" value="KID58240.1"/>
    <property type="molecule type" value="Genomic_DNA"/>
</dbReference>
<sequence>MDKTIELCVQQLTAQITSLEALTLLLDEELDALSARNGEGLKDIARQKITFLNSIQKTDKDLSNFPKELFQDPDVVPLTEQIEHLLIKCKNKNEVNAKAAHLAHMTVRELKEILIGRPMSTTYTEEGNVVENVGEIVKNLKA</sequence>
<keyword evidence="3" id="KW-1005">Bacterial flagellum biogenesis</keyword>
<dbReference type="Proteomes" id="UP000031327">
    <property type="component" value="Unassembled WGS sequence"/>
</dbReference>
<proteinExistence type="inferred from homology"/>
<dbReference type="InterPro" id="IPR007809">
    <property type="entry name" value="FlgN-like"/>
</dbReference>
<evidence type="ECO:0000313" key="4">
    <source>
        <dbReference type="EMBL" id="KID58240.1"/>
    </source>
</evidence>
<dbReference type="AlphaFoldDB" id="A0A0C1QFZ7"/>
<comment type="function">
    <text evidence="1">Required for the efficient initiation of filament assembly.</text>
</comment>
<accession>A0A0C1QFZ7</accession>
<dbReference type="Gene3D" id="1.20.58.300">
    <property type="entry name" value="FlgN-like"/>
    <property type="match status" value="1"/>
</dbReference>
<gene>
    <name evidence="4" type="ORF">JF50_06045</name>
</gene>
<name>A0A0C1QFZ7_9GAMM</name>
<comment type="caution">
    <text evidence="4">The sequence shown here is derived from an EMBL/GenBank/DDBJ whole genome shotgun (WGS) entry which is preliminary data.</text>
</comment>